<comment type="caution">
    <text evidence="7">The sequence shown here is derived from an EMBL/GenBank/DDBJ whole genome shotgun (WGS) entry which is preliminary data.</text>
</comment>
<comment type="subcellular location">
    <subcellularLocation>
        <location evidence="1">Membrane</location>
        <topology evidence="1">Multi-pass membrane protein</topology>
    </subcellularLocation>
</comment>
<evidence type="ECO:0000256" key="6">
    <source>
        <dbReference type="SAM" id="Phobius"/>
    </source>
</evidence>
<evidence type="ECO:0000313" key="7">
    <source>
        <dbReference type="EMBL" id="KAF4374842.1"/>
    </source>
</evidence>
<dbReference type="PANTHER" id="PTHR23504:SF15">
    <property type="entry name" value="MAJOR FACILITATOR SUPERFAMILY (MFS) PROFILE DOMAIN-CONTAINING PROTEIN"/>
    <property type="match status" value="1"/>
</dbReference>
<dbReference type="GO" id="GO:0016020">
    <property type="term" value="C:membrane"/>
    <property type="evidence" value="ECO:0007669"/>
    <property type="project" value="UniProtKB-SubCell"/>
</dbReference>
<reference evidence="7 8" key="1">
    <citation type="journal article" date="2020" name="bioRxiv">
        <title>Sequence and annotation of 42 cannabis genomes reveals extensive copy number variation in cannabinoid synthesis and pathogen resistance genes.</title>
        <authorList>
            <person name="Mckernan K.J."/>
            <person name="Helbert Y."/>
            <person name="Kane L.T."/>
            <person name="Ebling H."/>
            <person name="Zhang L."/>
            <person name="Liu B."/>
            <person name="Eaton Z."/>
            <person name="Mclaughlin S."/>
            <person name="Kingan S."/>
            <person name="Baybayan P."/>
            <person name="Concepcion G."/>
            <person name="Jordan M."/>
            <person name="Riva A."/>
            <person name="Barbazuk W."/>
            <person name="Harkins T."/>
        </authorList>
    </citation>
    <scope>NUCLEOTIDE SEQUENCE [LARGE SCALE GENOMIC DNA]</scope>
    <source>
        <strain evidence="8">cv. Jamaican Lion 4</strain>
        <tissue evidence="7">Leaf</tissue>
    </source>
</reference>
<evidence type="ECO:0000256" key="3">
    <source>
        <dbReference type="ARBA" id="ARBA00022692"/>
    </source>
</evidence>
<keyword evidence="4 6" id="KW-1133">Transmembrane helix</keyword>
<evidence type="ECO:0000313" key="8">
    <source>
        <dbReference type="Proteomes" id="UP000583929"/>
    </source>
</evidence>
<accession>A0A7J6FW33</accession>
<dbReference type="EMBL" id="JAATIQ010000166">
    <property type="protein sequence ID" value="KAF4374842.1"/>
    <property type="molecule type" value="Genomic_DNA"/>
</dbReference>
<dbReference type="Proteomes" id="UP000583929">
    <property type="component" value="Unassembled WGS sequence"/>
</dbReference>
<keyword evidence="8" id="KW-1185">Reference proteome</keyword>
<protein>
    <submittedName>
        <fullName evidence="7">Uncharacterized protein</fullName>
    </submittedName>
</protein>
<evidence type="ECO:0000256" key="5">
    <source>
        <dbReference type="ARBA" id="ARBA00023136"/>
    </source>
</evidence>
<evidence type="ECO:0000256" key="4">
    <source>
        <dbReference type="ARBA" id="ARBA00022989"/>
    </source>
</evidence>
<proteinExistence type="predicted"/>
<keyword evidence="2" id="KW-0813">Transport</keyword>
<name>A0A7J6FW33_CANSA</name>
<sequence>MIYYLDERESCPGCIINNLKQSNSGIPFKHFFYVFLLALITALPMSSLFPFLYFMIKDFNIAKREEDIGYYVGVVDKHSMGDRISDWSYSWRFPFPGNILA</sequence>
<organism evidence="7 8">
    <name type="scientific">Cannabis sativa</name>
    <name type="common">Hemp</name>
    <name type="synonym">Marijuana</name>
    <dbReference type="NCBI Taxonomy" id="3483"/>
    <lineage>
        <taxon>Eukaryota</taxon>
        <taxon>Viridiplantae</taxon>
        <taxon>Streptophyta</taxon>
        <taxon>Embryophyta</taxon>
        <taxon>Tracheophyta</taxon>
        <taxon>Spermatophyta</taxon>
        <taxon>Magnoliopsida</taxon>
        <taxon>eudicotyledons</taxon>
        <taxon>Gunneridae</taxon>
        <taxon>Pentapetalae</taxon>
        <taxon>rosids</taxon>
        <taxon>fabids</taxon>
        <taxon>Rosales</taxon>
        <taxon>Cannabaceae</taxon>
        <taxon>Cannabis</taxon>
    </lineage>
</organism>
<keyword evidence="3 6" id="KW-0812">Transmembrane</keyword>
<dbReference type="AlphaFoldDB" id="A0A7J6FW33"/>
<evidence type="ECO:0000256" key="1">
    <source>
        <dbReference type="ARBA" id="ARBA00004141"/>
    </source>
</evidence>
<evidence type="ECO:0000256" key="2">
    <source>
        <dbReference type="ARBA" id="ARBA00022448"/>
    </source>
</evidence>
<keyword evidence="5 6" id="KW-0472">Membrane</keyword>
<dbReference type="PANTHER" id="PTHR23504">
    <property type="entry name" value="MAJOR FACILITATOR SUPERFAMILY DOMAIN-CONTAINING PROTEIN 10"/>
    <property type="match status" value="1"/>
</dbReference>
<feature type="transmembrane region" description="Helical" evidence="6">
    <location>
        <begin position="31"/>
        <end position="54"/>
    </location>
</feature>
<gene>
    <name evidence="7" type="ORF">G4B88_031045</name>
</gene>